<reference evidence="2 3" key="1">
    <citation type="submission" date="2019-01" db="EMBL/GenBank/DDBJ databases">
        <title>A draft genome assembly of the solar-powered sea slug Elysia chlorotica.</title>
        <authorList>
            <person name="Cai H."/>
            <person name="Li Q."/>
            <person name="Fang X."/>
            <person name="Li J."/>
            <person name="Curtis N.E."/>
            <person name="Altenburger A."/>
            <person name="Shibata T."/>
            <person name="Feng M."/>
            <person name="Maeda T."/>
            <person name="Schwartz J.A."/>
            <person name="Shigenobu S."/>
            <person name="Lundholm N."/>
            <person name="Nishiyama T."/>
            <person name="Yang H."/>
            <person name="Hasebe M."/>
            <person name="Li S."/>
            <person name="Pierce S.K."/>
            <person name="Wang J."/>
        </authorList>
    </citation>
    <scope>NUCLEOTIDE SEQUENCE [LARGE SCALE GENOMIC DNA]</scope>
    <source>
        <strain evidence="2">EC2010</strain>
        <tissue evidence="2">Whole organism of an adult</tissue>
    </source>
</reference>
<evidence type="ECO:0000313" key="2">
    <source>
        <dbReference type="EMBL" id="RUS76028.1"/>
    </source>
</evidence>
<evidence type="ECO:0000256" key="1">
    <source>
        <dbReference type="SAM" id="MobiDB-lite"/>
    </source>
</evidence>
<keyword evidence="3" id="KW-1185">Reference proteome</keyword>
<organism evidence="2 3">
    <name type="scientific">Elysia chlorotica</name>
    <name type="common">Eastern emerald elysia</name>
    <name type="synonym">Sea slug</name>
    <dbReference type="NCBI Taxonomy" id="188477"/>
    <lineage>
        <taxon>Eukaryota</taxon>
        <taxon>Metazoa</taxon>
        <taxon>Spiralia</taxon>
        <taxon>Lophotrochozoa</taxon>
        <taxon>Mollusca</taxon>
        <taxon>Gastropoda</taxon>
        <taxon>Heterobranchia</taxon>
        <taxon>Euthyneura</taxon>
        <taxon>Panpulmonata</taxon>
        <taxon>Sacoglossa</taxon>
        <taxon>Placobranchoidea</taxon>
        <taxon>Plakobranchidae</taxon>
        <taxon>Elysia</taxon>
    </lineage>
</organism>
<proteinExistence type="predicted"/>
<name>A0A3S1B4R4_ELYCH</name>
<sequence length="271" mass="30214">MEGSVRNWLLISSIPAAQSSDRVNQFNRKAHQKVLEVPRRENPGSKRTSPLVSTVQAELLPGKKEKAKEIWMLSHREARRVGQVPLLQAPPGFPRRRFQRLPKPGDVPGATQRQYGDTRISGSVHYIIPTPMLSLMHLGPSKDLCPRGPKCSSRHSPHNARVDRLRQCNVPSAQCPLSAMSPSVQCPLSAMSPQRNVPLSAMSPQRSCREQGKQGMPIRTLFLPRDSGFFLPAHRLGRKTLRYSPRGVNVTHHFVDDIVLGPISSRLTVIC</sequence>
<gene>
    <name evidence="2" type="ORF">EGW08_016206</name>
</gene>
<dbReference type="EMBL" id="RQTK01000692">
    <property type="protein sequence ID" value="RUS76028.1"/>
    <property type="molecule type" value="Genomic_DNA"/>
</dbReference>
<evidence type="ECO:0000313" key="3">
    <source>
        <dbReference type="Proteomes" id="UP000271974"/>
    </source>
</evidence>
<protein>
    <submittedName>
        <fullName evidence="2">Uncharacterized protein</fullName>
    </submittedName>
</protein>
<accession>A0A3S1B4R4</accession>
<dbReference type="AlphaFoldDB" id="A0A3S1B4R4"/>
<feature type="region of interest" description="Disordered" evidence="1">
    <location>
        <begin position="87"/>
        <end position="115"/>
    </location>
</feature>
<dbReference type="Proteomes" id="UP000271974">
    <property type="component" value="Unassembled WGS sequence"/>
</dbReference>
<comment type="caution">
    <text evidence="2">The sequence shown here is derived from an EMBL/GenBank/DDBJ whole genome shotgun (WGS) entry which is preliminary data.</text>
</comment>